<keyword evidence="3 6" id="KW-0812">Transmembrane</keyword>
<evidence type="ECO:0000256" key="4">
    <source>
        <dbReference type="ARBA" id="ARBA00022989"/>
    </source>
</evidence>
<proteinExistence type="predicted"/>
<comment type="subcellular location">
    <subcellularLocation>
        <location evidence="1">Cell inner membrane</location>
        <topology evidence="1">Multi-pass membrane protein</topology>
    </subcellularLocation>
</comment>
<dbReference type="GO" id="GO:0022857">
    <property type="term" value="F:transmembrane transporter activity"/>
    <property type="evidence" value="ECO:0007669"/>
    <property type="project" value="TreeGrafter"/>
</dbReference>
<dbReference type="SUPFAM" id="SSF103473">
    <property type="entry name" value="MFS general substrate transporter"/>
    <property type="match status" value="1"/>
</dbReference>
<evidence type="ECO:0000256" key="1">
    <source>
        <dbReference type="ARBA" id="ARBA00004429"/>
    </source>
</evidence>
<dbReference type="RefSeq" id="WP_131154610.1">
    <property type="nucleotide sequence ID" value="NZ_CP036402.1"/>
</dbReference>
<dbReference type="KEGG" id="erz:ER308_08660"/>
<dbReference type="GO" id="GO:0005886">
    <property type="term" value="C:plasma membrane"/>
    <property type="evidence" value="ECO:0007669"/>
    <property type="project" value="UniProtKB-SubCell"/>
</dbReference>
<keyword evidence="2" id="KW-0813">Transport</keyword>
<evidence type="ECO:0000256" key="2">
    <source>
        <dbReference type="ARBA" id="ARBA00022448"/>
    </source>
</evidence>
<name>A0A411YED3_9ACTN</name>
<evidence type="ECO:0000313" key="7">
    <source>
        <dbReference type="EMBL" id="QBI19613.1"/>
    </source>
</evidence>
<evidence type="ECO:0000313" key="8">
    <source>
        <dbReference type="Proteomes" id="UP000291469"/>
    </source>
</evidence>
<gene>
    <name evidence="7" type="ORF">ER308_08660</name>
</gene>
<evidence type="ECO:0000256" key="6">
    <source>
        <dbReference type="SAM" id="Phobius"/>
    </source>
</evidence>
<dbReference type="OrthoDB" id="9781469at2"/>
<protein>
    <recommendedName>
        <fullName evidence="9">MFS transporter</fullName>
    </recommendedName>
</protein>
<keyword evidence="4 6" id="KW-1133">Transmembrane helix</keyword>
<feature type="transmembrane region" description="Helical" evidence="6">
    <location>
        <begin position="51"/>
        <end position="74"/>
    </location>
</feature>
<keyword evidence="8" id="KW-1185">Reference proteome</keyword>
<dbReference type="PANTHER" id="PTHR23501">
    <property type="entry name" value="MAJOR FACILITATOR SUPERFAMILY"/>
    <property type="match status" value="1"/>
</dbReference>
<evidence type="ECO:0008006" key="9">
    <source>
        <dbReference type="Google" id="ProtNLM"/>
    </source>
</evidence>
<dbReference type="PANTHER" id="PTHR23501:SF191">
    <property type="entry name" value="VACUOLAR BASIC AMINO ACID TRANSPORTER 4"/>
    <property type="match status" value="1"/>
</dbReference>
<dbReference type="Proteomes" id="UP000291469">
    <property type="component" value="Chromosome"/>
</dbReference>
<sequence>MGTDMLFAQVLQVGAGLSSAQAGLVLMISGAGSIAGSMLAPVLLRWMRPAFAIAWGLAAALVGFVLAIWVLPATADGGSVVWLVLIAALAGLSALALVPLGQVVVTSAPLERTGSATALQDLSGGLGGALGMAFIGSVSMLVYRTGLAGSAPSGVAAADLRAAEDSAGAGVAVADGLHAHAGEQLLEAVRSSVTTGTQGAYVVALAAIIAVTLLVVTRLRHLRLGTASSDDRADATETGGVQ</sequence>
<evidence type="ECO:0000256" key="3">
    <source>
        <dbReference type="ARBA" id="ARBA00022692"/>
    </source>
</evidence>
<dbReference type="EMBL" id="CP036402">
    <property type="protein sequence ID" value="QBI19613.1"/>
    <property type="molecule type" value="Genomic_DNA"/>
</dbReference>
<dbReference type="Gene3D" id="1.20.1250.20">
    <property type="entry name" value="MFS general substrate transporter like domains"/>
    <property type="match status" value="1"/>
</dbReference>
<dbReference type="InterPro" id="IPR036259">
    <property type="entry name" value="MFS_trans_sf"/>
</dbReference>
<keyword evidence="5 6" id="KW-0472">Membrane</keyword>
<accession>A0A411YED3</accession>
<feature type="transmembrane region" description="Helical" evidence="6">
    <location>
        <begin position="80"/>
        <end position="101"/>
    </location>
</feature>
<feature type="transmembrane region" description="Helical" evidence="6">
    <location>
        <begin position="199"/>
        <end position="216"/>
    </location>
</feature>
<feature type="transmembrane region" description="Helical" evidence="6">
    <location>
        <begin position="122"/>
        <end position="143"/>
    </location>
</feature>
<evidence type="ECO:0000256" key="5">
    <source>
        <dbReference type="ARBA" id="ARBA00023136"/>
    </source>
</evidence>
<feature type="transmembrane region" description="Helical" evidence="6">
    <location>
        <begin position="20"/>
        <end position="44"/>
    </location>
</feature>
<reference evidence="7 8" key="1">
    <citation type="submission" date="2019-01" db="EMBL/GenBank/DDBJ databases">
        <title>Egibacter rhizosphaerae EGI 80759T.</title>
        <authorList>
            <person name="Chen D.-D."/>
            <person name="Tian Y."/>
            <person name="Jiao J.-Y."/>
            <person name="Zhang X.-T."/>
            <person name="Zhang Y.-G."/>
            <person name="Zhang Y."/>
            <person name="Xiao M."/>
            <person name="Shu W.-S."/>
            <person name="Li W.-J."/>
        </authorList>
    </citation>
    <scope>NUCLEOTIDE SEQUENCE [LARGE SCALE GENOMIC DNA]</scope>
    <source>
        <strain evidence="7 8">EGI 80759</strain>
    </source>
</reference>
<dbReference type="AlphaFoldDB" id="A0A411YED3"/>
<organism evidence="7 8">
    <name type="scientific">Egibacter rhizosphaerae</name>
    <dbReference type="NCBI Taxonomy" id="1670831"/>
    <lineage>
        <taxon>Bacteria</taxon>
        <taxon>Bacillati</taxon>
        <taxon>Actinomycetota</taxon>
        <taxon>Nitriliruptoria</taxon>
        <taxon>Egibacterales</taxon>
        <taxon>Egibacteraceae</taxon>
        <taxon>Egibacter</taxon>
    </lineage>
</organism>